<evidence type="ECO:0000256" key="4">
    <source>
        <dbReference type="ARBA" id="ARBA00022989"/>
    </source>
</evidence>
<keyword evidence="10" id="KW-1185">Reference proteome</keyword>
<dbReference type="SUPFAM" id="SSF49354">
    <property type="entry name" value="PapD-like"/>
    <property type="match status" value="1"/>
</dbReference>
<feature type="domain" description="MSP" evidence="8">
    <location>
        <begin position="1"/>
        <end position="124"/>
    </location>
</feature>
<feature type="compositionally biased region" description="Low complexity" evidence="6">
    <location>
        <begin position="134"/>
        <end position="148"/>
    </location>
</feature>
<dbReference type="GO" id="GO:0061817">
    <property type="term" value="P:endoplasmic reticulum-plasma membrane tethering"/>
    <property type="evidence" value="ECO:0007669"/>
    <property type="project" value="TreeGrafter"/>
</dbReference>
<dbReference type="InterPro" id="IPR008962">
    <property type="entry name" value="PapD-like_sf"/>
</dbReference>
<keyword evidence="4 7" id="KW-1133">Transmembrane helix</keyword>
<dbReference type="GO" id="GO:0090158">
    <property type="term" value="P:endoplasmic reticulum membrane organization"/>
    <property type="evidence" value="ECO:0007669"/>
    <property type="project" value="TreeGrafter"/>
</dbReference>
<comment type="similarity">
    <text evidence="2">Belongs to the VAMP-associated protein (VAP) (TC 9.B.17) family.</text>
</comment>
<dbReference type="Proteomes" id="UP000190831">
    <property type="component" value="Chromosome B"/>
</dbReference>
<feature type="compositionally biased region" description="Low complexity" evidence="6">
    <location>
        <begin position="178"/>
        <end position="189"/>
    </location>
</feature>
<dbReference type="InterPro" id="IPR016763">
    <property type="entry name" value="VAP"/>
</dbReference>
<evidence type="ECO:0000313" key="9">
    <source>
        <dbReference type="EMBL" id="SCW00100.1"/>
    </source>
</evidence>
<dbReference type="PROSITE" id="PS50202">
    <property type="entry name" value="MSP"/>
    <property type="match status" value="1"/>
</dbReference>
<dbReference type="OrthoDB" id="264603at2759"/>
<dbReference type="STRING" id="4955.A0A1G4M8C8"/>
<evidence type="ECO:0000259" key="8">
    <source>
        <dbReference type="PROSITE" id="PS50202"/>
    </source>
</evidence>
<dbReference type="AlphaFoldDB" id="A0A1G4M8C8"/>
<evidence type="ECO:0000256" key="1">
    <source>
        <dbReference type="ARBA" id="ARBA00004211"/>
    </source>
</evidence>
<dbReference type="OMA" id="MIPEHEV"/>
<dbReference type="Pfam" id="PF00635">
    <property type="entry name" value="Motile_Sperm"/>
    <property type="match status" value="1"/>
</dbReference>
<comment type="subcellular location">
    <subcellularLocation>
        <location evidence="1">Membrane</location>
        <topology evidence="1">Single-pass type IV membrane protein</topology>
    </subcellularLocation>
</comment>
<dbReference type="Gene3D" id="2.60.40.10">
    <property type="entry name" value="Immunoglobulins"/>
    <property type="match status" value="1"/>
</dbReference>
<dbReference type="InterPro" id="IPR013783">
    <property type="entry name" value="Ig-like_fold"/>
</dbReference>
<dbReference type="EMBL" id="LT598489">
    <property type="protein sequence ID" value="SCW00100.1"/>
    <property type="molecule type" value="Genomic_DNA"/>
</dbReference>
<evidence type="ECO:0000313" key="10">
    <source>
        <dbReference type="Proteomes" id="UP000190831"/>
    </source>
</evidence>
<dbReference type="PANTHER" id="PTHR10809">
    <property type="entry name" value="VESICLE-ASSOCIATED MEMBRANE PROTEIN-ASSOCIATED PROTEIN"/>
    <property type="match status" value="1"/>
</dbReference>
<organism evidence="9 10">
    <name type="scientific">Lachancea fermentati</name>
    <name type="common">Zygosaccharomyces fermentati</name>
    <dbReference type="NCBI Taxonomy" id="4955"/>
    <lineage>
        <taxon>Eukaryota</taxon>
        <taxon>Fungi</taxon>
        <taxon>Dikarya</taxon>
        <taxon>Ascomycota</taxon>
        <taxon>Saccharomycotina</taxon>
        <taxon>Saccharomycetes</taxon>
        <taxon>Saccharomycetales</taxon>
        <taxon>Saccharomycetaceae</taxon>
        <taxon>Lachancea</taxon>
    </lineage>
</organism>
<dbReference type="PIRSF" id="PIRSF019693">
    <property type="entry name" value="VAMP-associated"/>
    <property type="match status" value="1"/>
</dbReference>
<evidence type="ECO:0000256" key="2">
    <source>
        <dbReference type="ARBA" id="ARBA00008932"/>
    </source>
</evidence>
<dbReference type="GO" id="GO:0033149">
    <property type="term" value="F:FFAT motif binding"/>
    <property type="evidence" value="ECO:0007669"/>
    <property type="project" value="TreeGrafter"/>
</dbReference>
<feature type="transmembrane region" description="Helical" evidence="7">
    <location>
        <begin position="200"/>
        <end position="219"/>
    </location>
</feature>
<gene>
    <name evidence="9" type="ORF">LAFE_0B09450G</name>
</gene>
<evidence type="ECO:0000256" key="6">
    <source>
        <dbReference type="SAM" id="MobiDB-lite"/>
    </source>
</evidence>
<evidence type="ECO:0000256" key="3">
    <source>
        <dbReference type="ARBA" id="ARBA00022692"/>
    </source>
</evidence>
<feature type="region of interest" description="Disordered" evidence="6">
    <location>
        <begin position="134"/>
        <end position="190"/>
    </location>
</feature>
<reference evidence="10" key="1">
    <citation type="submission" date="2016-03" db="EMBL/GenBank/DDBJ databases">
        <authorList>
            <person name="Devillers H."/>
        </authorList>
    </citation>
    <scope>NUCLEOTIDE SEQUENCE [LARGE SCALE GENOMIC DNA]</scope>
</reference>
<feature type="compositionally biased region" description="Basic and acidic residues" evidence="6">
    <location>
        <begin position="161"/>
        <end position="177"/>
    </location>
</feature>
<dbReference type="GO" id="GO:0005886">
    <property type="term" value="C:plasma membrane"/>
    <property type="evidence" value="ECO:0007669"/>
    <property type="project" value="TreeGrafter"/>
</dbReference>
<evidence type="ECO:0000256" key="7">
    <source>
        <dbReference type="SAM" id="Phobius"/>
    </source>
</evidence>
<name>A0A1G4M8C8_LACFM</name>
<evidence type="ECO:0000256" key="5">
    <source>
        <dbReference type="ARBA" id="ARBA00023136"/>
    </source>
</evidence>
<sequence length="220" mass="24085">MIDISPNVLEYKAPFTSQSTEYVTVTNNSEQNIAFKVKTTAPKFYCVRPNAAVVAPGEQVQVQVILLGLAEEPTPDFKCRDKFLVITLPAPYDLGTSTVTEAWPQLEAEFKQQAVSKKIKVKYLFNEESKTEEPAVAEAATVDEPVTTPAEKAPVQSAPEIEEKTPVKNVAEKKEAEVPAAKEAPAAPVQQLAEKTEGPLSPSIVLFVALIALFLGWMYY</sequence>
<accession>A0A1G4M8C8</accession>
<dbReference type="PANTHER" id="PTHR10809:SF6">
    <property type="entry name" value="AT11025P-RELATED"/>
    <property type="match status" value="1"/>
</dbReference>
<keyword evidence="3 7" id="KW-0812">Transmembrane</keyword>
<keyword evidence="5 7" id="KW-0472">Membrane</keyword>
<dbReference type="InterPro" id="IPR000535">
    <property type="entry name" value="MSP_dom"/>
</dbReference>
<proteinExistence type="inferred from homology"/>
<protein>
    <submittedName>
        <fullName evidence="9">LAFE_0B09450g1_1</fullName>
    </submittedName>
</protein>
<dbReference type="GO" id="GO:0005789">
    <property type="term" value="C:endoplasmic reticulum membrane"/>
    <property type="evidence" value="ECO:0007669"/>
    <property type="project" value="InterPro"/>
</dbReference>